<reference evidence="1 2" key="1">
    <citation type="submission" date="2015-10" db="EMBL/GenBank/DDBJ databases">
        <title>Draft genome sequence of Thermococcus celericrescens strain DSM 17994.</title>
        <authorList>
            <person name="Hong S.-J."/>
            <person name="Park C.-E."/>
            <person name="Shin J.-H."/>
        </authorList>
    </citation>
    <scope>NUCLEOTIDE SEQUENCE [LARGE SCALE GENOMIC DNA]</scope>
    <source>
        <strain evidence="1 2">DSM 17994</strain>
    </source>
</reference>
<evidence type="ECO:0000313" key="2">
    <source>
        <dbReference type="Proteomes" id="UP000053462"/>
    </source>
</evidence>
<dbReference type="STRING" id="227598.APY94_03315"/>
<dbReference type="AlphaFoldDB" id="A0A100XYR8"/>
<proteinExistence type="predicted"/>
<keyword evidence="2" id="KW-1185">Reference proteome</keyword>
<organism evidence="1 2">
    <name type="scientific">Thermococcus celericrescens</name>
    <dbReference type="NCBI Taxonomy" id="227598"/>
    <lineage>
        <taxon>Archaea</taxon>
        <taxon>Methanobacteriati</taxon>
        <taxon>Methanobacteriota</taxon>
        <taxon>Thermococci</taxon>
        <taxon>Thermococcales</taxon>
        <taxon>Thermococcaceae</taxon>
        <taxon>Thermococcus</taxon>
    </lineage>
</organism>
<evidence type="ECO:0000313" key="1">
    <source>
        <dbReference type="EMBL" id="KUH34107.1"/>
    </source>
</evidence>
<protein>
    <submittedName>
        <fullName evidence="1">Uncharacterized protein</fullName>
    </submittedName>
</protein>
<name>A0A100XYR8_9EURY</name>
<gene>
    <name evidence="1" type="ORF">APY94_03315</name>
</gene>
<accession>A0A100XYR8</accession>
<dbReference type="Proteomes" id="UP000053462">
    <property type="component" value="Unassembled WGS sequence"/>
</dbReference>
<sequence>MWLKVKLKKLVLTGKYRIRVNDSAVIGTDGIHYGHTFLWVDTSNPPKTGTVFSKTGDFEITFSALRSINKSMTTYYGQFGPPLASLSTNFTKGDVSFAQRIDGRRKYTLLDISLYGSGPPLIYDPSTGIAVYPDTFGMAPYADFMALGILWAQFVDEKAAYQMMAEKDDSWGYGLVLYDTNADFEAVEEVPFPRPEVPSEYAY</sequence>
<dbReference type="EMBL" id="LLYW01000010">
    <property type="protein sequence ID" value="KUH34107.1"/>
    <property type="molecule type" value="Genomic_DNA"/>
</dbReference>
<comment type="caution">
    <text evidence="1">The sequence shown here is derived from an EMBL/GenBank/DDBJ whole genome shotgun (WGS) entry which is preliminary data.</text>
</comment>